<keyword evidence="7" id="KW-0040">ANK repeat</keyword>
<dbReference type="PROSITE" id="PS00107">
    <property type="entry name" value="PROTEIN_KINASE_ATP"/>
    <property type="match status" value="1"/>
</dbReference>
<gene>
    <name evidence="11" type="ORF">NLS_LOCUS4568</name>
</gene>
<evidence type="ECO:0000313" key="11">
    <source>
        <dbReference type="EMBL" id="VDK79569.1"/>
    </source>
</evidence>
<dbReference type="GO" id="GO:0004674">
    <property type="term" value="F:protein serine/threonine kinase activity"/>
    <property type="evidence" value="ECO:0007669"/>
    <property type="project" value="UniProtKB-KW"/>
</dbReference>
<evidence type="ECO:0000313" key="12">
    <source>
        <dbReference type="Proteomes" id="UP000277928"/>
    </source>
</evidence>
<sequence>MRDDHQCQVSSSSSSSGFDASTFRFNEEPLEQCYEIAEELGNGQFAVVRRIIHRSSGEQFAAKFIKKRRYATSRRGVTRCNIEREVDVLRAVGGYEYTIKLYEVYETASDVILVLELVSGGELFDYVSAKECLGEAEAAAFIQQILFAIQHLHHNHIVHLDIKPENIMLRKRGESKIKLIDFGLSRRILPGTVVKDMIGTPEFVAPEVVNYEPLSSATDMWALGVVTYILLSGGSPFLGETRDETFVNISAVKYHFSERYFDHISPYAKDFISHLFVRDQRKRATVDECLRHPWIRGPDGSANDVRQHSMISTAQIRSFKIRLRWKRVVDIVIACNKITADARFAVRKALEAGRSVSSRFDPEELIVSAMLITCEQGNLAGLDQLAVLHRINLNIANRVRFIEINFEMILSSAPNYWFFAKMGETAMHVAAGAGQFDVVHYLHMKGAALDASDRRGDTPLFWAARNGHKNVLGYITNEENMDINVVNKNRESALHVATRYAQLESVLLLLEHGADSSLQDEHDETALHIASWHGYTAVLEVLCRFNPPLRVKNQRYGLFRNLGSVEW</sequence>
<evidence type="ECO:0000256" key="9">
    <source>
        <dbReference type="SAM" id="MobiDB-lite"/>
    </source>
</evidence>
<dbReference type="GO" id="GO:0005524">
    <property type="term" value="F:ATP binding"/>
    <property type="evidence" value="ECO:0007669"/>
    <property type="project" value="UniProtKB-UniRule"/>
</dbReference>
<evidence type="ECO:0000259" key="10">
    <source>
        <dbReference type="PROSITE" id="PS50011"/>
    </source>
</evidence>
<feature type="binding site" evidence="8">
    <location>
        <position position="67"/>
    </location>
    <ligand>
        <name>ATP</name>
        <dbReference type="ChEBI" id="CHEBI:30616"/>
    </ligand>
</feature>
<evidence type="ECO:0000256" key="7">
    <source>
        <dbReference type="PROSITE-ProRule" id="PRU00023"/>
    </source>
</evidence>
<feature type="repeat" description="ANK" evidence="7">
    <location>
        <begin position="489"/>
        <end position="521"/>
    </location>
</feature>
<dbReference type="InterPro" id="IPR017441">
    <property type="entry name" value="Protein_kinase_ATP_BS"/>
</dbReference>
<dbReference type="InterPro" id="IPR036770">
    <property type="entry name" value="Ankyrin_rpt-contain_sf"/>
</dbReference>
<keyword evidence="4 8" id="KW-0547">Nucleotide-binding</keyword>
<dbReference type="Gene3D" id="1.10.510.10">
    <property type="entry name" value="Transferase(Phosphotransferase) domain 1"/>
    <property type="match status" value="1"/>
</dbReference>
<dbReference type="PRINTS" id="PR01415">
    <property type="entry name" value="ANKYRIN"/>
</dbReference>
<dbReference type="SUPFAM" id="SSF48403">
    <property type="entry name" value="Ankyrin repeat"/>
    <property type="match status" value="1"/>
</dbReference>
<evidence type="ECO:0000256" key="2">
    <source>
        <dbReference type="ARBA" id="ARBA00022527"/>
    </source>
</evidence>
<dbReference type="SMART" id="SM00220">
    <property type="entry name" value="S_TKc"/>
    <property type="match status" value="1"/>
</dbReference>
<dbReference type="InterPro" id="IPR011009">
    <property type="entry name" value="Kinase-like_dom_sf"/>
</dbReference>
<dbReference type="OMA" id="ANGYDAC"/>
<keyword evidence="5" id="KW-0418">Kinase</keyword>
<keyword evidence="6 8" id="KW-0067">ATP-binding</keyword>
<organism evidence="11 12">
    <name type="scientific">Litomosoides sigmodontis</name>
    <name type="common">Filarial nematode worm</name>
    <dbReference type="NCBI Taxonomy" id="42156"/>
    <lineage>
        <taxon>Eukaryota</taxon>
        <taxon>Metazoa</taxon>
        <taxon>Ecdysozoa</taxon>
        <taxon>Nematoda</taxon>
        <taxon>Chromadorea</taxon>
        <taxon>Rhabditida</taxon>
        <taxon>Spirurina</taxon>
        <taxon>Spiruromorpha</taxon>
        <taxon>Filarioidea</taxon>
        <taxon>Onchocercidae</taxon>
        <taxon>Litomosoides</taxon>
    </lineage>
</organism>
<feature type="domain" description="Protein kinase" evidence="10">
    <location>
        <begin position="34"/>
        <end position="295"/>
    </location>
</feature>
<dbReference type="PROSITE" id="PS50011">
    <property type="entry name" value="PROTEIN_KINASE_DOM"/>
    <property type="match status" value="1"/>
</dbReference>
<keyword evidence="2" id="KW-0723">Serine/threonine-protein kinase</keyword>
<accession>A0A3P6T8E0</accession>
<dbReference type="GO" id="GO:0005634">
    <property type="term" value="C:nucleus"/>
    <property type="evidence" value="ECO:0007669"/>
    <property type="project" value="TreeGrafter"/>
</dbReference>
<keyword evidence="12" id="KW-1185">Reference proteome</keyword>
<dbReference type="InterPro" id="IPR002110">
    <property type="entry name" value="Ankyrin_rpt"/>
</dbReference>
<dbReference type="SUPFAM" id="SSF56112">
    <property type="entry name" value="Protein kinase-like (PK-like)"/>
    <property type="match status" value="1"/>
</dbReference>
<dbReference type="GO" id="GO:0035556">
    <property type="term" value="P:intracellular signal transduction"/>
    <property type="evidence" value="ECO:0007669"/>
    <property type="project" value="TreeGrafter"/>
</dbReference>
<dbReference type="OrthoDB" id="504170at2759"/>
<evidence type="ECO:0000256" key="4">
    <source>
        <dbReference type="ARBA" id="ARBA00022741"/>
    </source>
</evidence>
<evidence type="ECO:0000256" key="3">
    <source>
        <dbReference type="ARBA" id="ARBA00022679"/>
    </source>
</evidence>
<dbReference type="AlphaFoldDB" id="A0A3P6T8E0"/>
<dbReference type="Pfam" id="PF12796">
    <property type="entry name" value="Ank_2"/>
    <property type="match status" value="1"/>
</dbReference>
<evidence type="ECO:0000256" key="1">
    <source>
        <dbReference type="ARBA" id="ARBA00001946"/>
    </source>
</evidence>
<evidence type="ECO:0000256" key="5">
    <source>
        <dbReference type="ARBA" id="ARBA00022777"/>
    </source>
</evidence>
<comment type="cofactor">
    <cofactor evidence="1">
        <name>Mg(2+)</name>
        <dbReference type="ChEBI" id="CHEBI:18420"/>
    </cofactor>
</comment>
<dbReference type="Pfam" id="PF13637">
    <property type="entry name" value="Ank_4"/>
    <property type="match status" value="1"/>
</dbReference>
<dbReference type="PROSITE" id="PS50088">
    <property type="entry name" value="ANK_REPEAT"/>
    <property type="match status" value="2"/>
</dbReference>
<dbReference type="PROSITE" id="PS50297">
    <property type="entry name" value="ANK_REP_REGION"/>
    <property type="match status" value="2"/>
</dbReference>
<feature type="repeat" description="ANK" evidence="7">
    <location>
        <begin position="422"/>
        <end position="454"/>
    </location>
</feature>
<protein>
    <recommendedName>
        <fullName evidence="10">Protein kinase domain-containing protein</fullName>
    </recommendedName>
</protein>
<dbReference type="Gene3D" id="3.30.200.20">
    <property type="entry name" value="Phosphorylase Kinase, domain 1"/>
    <property type="match status" value="1"/>
</dbReference>
<dbReference type="Proteomes" id="UP000277928">
    <property type="component" value="Unassembled WGS sequence"/>
</dbReference>
<proteinExistence type="predicted"/>
<dbReference type="FunFam" id="1.10.510.10:FF:000571">
    <property type="entry name" value="Maternal embryonic leucine zipper kinase"/>
    <property type="match status" value="1"/>
</dbReference>
<dbReference type="PANTHER" id="PTHR24342">
    <property type="entry name" value="SERINE/THREONINE-PROTEIN KINASE 17"/>
    <property type="match status" value="1"/>
</dbReference>
<feature type="region of interest" description="Disordered" evidence="9">
    <location>
        <begin position="1"/>
        <end position="20"/>
    </location>
</feature>
<dbReference type="PROSITE" id="PS00108">
    <property type="entry name" value="PROTEIN_KINASE_ST"/>
    <property type="match status" value="1"/>
</dbReference>
<reference evidence="11 12" key="1">
    <citation type="submission" date="2018-08" db="EMBL/GenBank/DDBJ databases">
        <authorList>
            <person name="Laetsch R D."/>
            <person name="Stevens L."/>
            <person name="Kumar S."/>
            <person name="Blaxter L. M."/>
        </authorList>
    </citation>
    <scope>NUCLEOTIDE SEQUENCE [LARGE SCALE GENOMIC DNA]</scope>
</reference>
<dbReference type="GO" id="GO:0043065">
    <property type="term" value="P:positive regulation of apoptotic process"/>
    <property type="evidence" value="ECO:0007669"/>
    <property type="project" value="TreeGrafter"/>
</dbReference>
<dbReference type="Pfam" id="PF00069">
    <property type="entry name" value="Pkinase"/>
    <property type="match status" value="1"/>
</dbReference>
<keyword evidence="3" id="KW-0808">Transferase</keyword>
<name>A0A3P6T8E0_LITSI</name>
<dbReference type="STRING" id="42156.A0A3P6T8E0"/>
<dbReference type="EMBL" id="UYRX01000299">
    <property type="protein sequence ID" value="VDK79569.1"/>
    <property type="molecule type" value="Genomic_DNA"/>
</dbReference>
<evidence type="ECO:0000256" key="8">
    <source>
        <dbReference type="PROSITE-ProRule" id="PRU10141"/>
    </source>
</evidence>
<dbReference type="InterPro" id="IPR000719">
    <property type="entry name" value="Prot_kinase_dom"/>
</dbReference>
<dbReference type="InterPro" id="IPR008271">
    <property type="entry name" value="Ser/Thr_kinase_AS"/>
</dbReference>
<evidence type="ECO:0000256" key="6">
    <source>
        <dbReference type="ARBA" id="ARBA00022840"/>
    </source>
</evidence>
<dbReference type="SMART" id="SM00248">
    <property type="entry name" value="ANK"/>
    <property type="match status" value="4"/>
</dbReference>
<dbReference type="PANTHER" id="PTHR24342:SF14">
    <property type="entry name" value="DEATH-ASSOCIATED PROTEIN KINASE DAPK-1"/>
    <property type="match status" value="1"/>
</dbReference>
<dbReference type="Gene3D" id="1.25.40.20">
    <property type="entry name" value="Ankyrin repeat-containing domain"/>
    <property type="match status" value="1"/>
</dbReference>